<evidence type="ECO:0000256" key="3">
    <source>
        <dbReference type="ARBA" id="ARBA00019077"/>
    </source>
</evidence>
<comment type="subcellular location">
    <subcellularLocation>
        <location evidence="7">Cell membrane</location>
    </subcellularLocation>
</comment>
<dbReference type="RefSeq" id="WP_343783929.1">
    <property type="nucleotide sequence ID" value="NZ_BAAAFH010000002.1"/>
</dbReference>
<dbReference type="PANTHER" id="PTHR42755:SF1">
    <property type="entry name" value="3-DEOXY-D-MANNO-OCTULOSONIC ACID TRANSFERASE, MITOCHONDRIAL-RELATED"/>
    <property type="match status" value="1"/>
</dbReference>
<dbReference type="InterPro" id="IPR038107">
    <property type="entry name" value="Glycos_transf_N_sf"/>
</dbReference>
<keyword evidence="10" id="KW-1185">Reference proteome</keyword>
<protein>
    <recommendedName>
        <fullName evidence="3 7">3-deoxy-D-manno-octulosonic acid transferase</fullName>
        <shortName evidence="7">Kdo transferase</shortName>
        <ecNumber evidence="2 7">2.4.99.12</ecNumber>
    </recommendedName>
    <alternativeName>
        <fullName evidence="5 7">Lipid IV(A) 3-deoxy-D-manno-octulosonic acid transferase</fullName>
    </alternativeName>
</protein>
<evidence type="ECO:0000256" key="2">
    <source>
        <dbReference type="ARBA" id="ARBA00012621"/>
    </source>
</evidence>
<evidence type="ECO:0000256" key="4">
    <source>
        <dbReference type="ARBA" id="ARBA00022679"/>
    </source>
</evidence>
<evidence type="ECO:0000313" key="9">
    <source>
        <dbReference type="EMBL" id="GAA0873671.1"/>
    </source>
</evidence>
<dbReference type="Pfam" id="PF04413">
    <property type="entry name" value="Glycos_transf_N"/>
    <property type="match status" value="1"/>
</dbReference>
<evidence type="ECO:0000256" key="6">
    <source>
        <dbReference type="ARBA" id="ARBA00049183"/>
    </source>
</evidence>
<proteinExistence type="inferred from homology"/>
<keyword evidence="4 7" id="KW-0808">Transferase</keyword>
<dbReference type="PANTHER" id="PTHR42755">
    <property type="entry name" value="3-DEOXY-MANNO-OCTULOSONATE CYTIDYLYLTRANSFERASE"/>
    <property type="match status" value="1"/>
</dbReference>
<name>A0ABN1MKC7_9FLAO</name>
<dbReference type="EC" id="2.4.99.12" evidence="2 7"/>
<evidence type="ECO:0000313" key="10">
    <source>
        <dbReference type="Proteomes" id="UP001501126"/>
    </source>
</evidence>
<accession>A0ABN1MKC7</accession>
<feature type="domain" description="3-deoxy-D-manno-octulosonic-acid transferase N-terminal" evidence="8">
    <location>
        <begin position="36"/>
        <end position="205"/>
    </location>
</feature>
<dbReference type="Proteomes" id="UP001501126">
    <property type="component" value="Unassembled WGS sequence"/>
</dbReference>
<dbReference type="SUPFAM" id="SSF53756">
    <property type="entry name" value="UDP-Glycosyltransferase/glycogen phosphorylase"/>
    <property type="match status" value="1"/>
</dbReference>
<dbReference type="InterPro" id="IPR007507">
    <property type="entry name" value="Glycos_transf_N"/>
</dbReference>
<sequence length="404" mass="45902">MRIFYNLGIRAYGVIVWLAQPFTPKAKKWISGRKNWRKQLYNQPSLQGCYWFHCASLGEFEQGRPLLERVRHENPDQKIVITFFSPSGYEIRKNYEGADCILYLPLDTPQNARDFIDILQPDKAFFIKYEFWANYLFELKQQKIPVYNVSGLFRKEQRFFKKNNQFFRKVLGCFTHFFVQNESSKQLLNSIGISNVTISGDTRYDRVSENVKHIVSHPILSKFSSNHAVMVVGSSWPVDEDLLLPLINSGAIPERIIIAPHEVHESHITAIEKKLSVPFLRLSSCDSSTDFGQTHVLIIDCIGLLASAYYYGNYAYVGGAFGNGLHNILEPASFGLPVIFGPNHTKFPEAQTFIQAGIGFSISDETTFLNAYSSILSGGDTLRNQVSNFMSDQIGATQIIFSMI</sequence>
<keyword evidence="7" id="KW-0448">Lipopolysaccharide biosynthesis</keyword>
<evidence type="ECO:0000256" key="1">
    <source>
        <dbReference type="ARBA" id="ARBA00004713"/>
    </source>
</evidence>
<dbReference type="EMBL" id="BAAAFH010000002">
    <property type="protein sequence ID" value="GAA0873671.1"/>
    <property type="molecule type" value="Genomic_DNA"/>
</dbReference>
<keyword evidence="7" id="KW-1003">Cell membrane</keyword>
<comment type="similarity">
    <text evidence="7">Belongs to the glycosyltransferase group 1 family.</text>
</comment>
<comment type="caution">
    <text evidence="9">The sequence shown here is derived from an EMBL/GenBank/DDBJ whole genome shotgun (WGS) entry which is preliminary data.</text>
</comment>
<organism evidence="9 10">
    <name type="scientific">Wandonia haliotis</name>
    <dbReference type="NCBI Taxonomy" id="574963"/>
    <lineage>
        <taxon>Bacteria</taxon>
        <taxon>Pseudomonadati</taxon>
        <taxon>Bacteroidota</taxon>
        <taxon>Flavobacteriia</taxon>
        <taxon>Flavobacteriales</taxon>
        <taxon>Crocinitomicaceae</taxon>
        <taxon>Wandonia</taxon>
    </lineage>
</organism>
<dbReference type="Gene3D" id="3.40.50.11720">
    <property type="entry name" value="3-Deoxy-D-manno-octulosonic-acid transferase, N-terminal domain"/>
    <property type="match status" value="1"/>
</dbReference>
<evidence type="ECO:0000256" key="5">
    <source>
        <dbReference type="ARBA" id="ARBA00031445"/>
    </source>
</evidence>
<evidence type="ECO:0000259" key="8">
    <source>
        <dbReference type="Pfam" id="PF04413"/>
    </source>
</evidence>
<evidence type="ECO:0000256" key="7">
    <source>
        <dbReference type="RuleBase" id="RU365103"/>
    </source>
</evidence>
<dbReference type="InterPro" id="IPR039901">
    <property type="entry name" value="Kdotransferase"/>
</dbReference>
<keyword evidence="7" id="KW-0472">Membrane</keyword>
<comment type="catalytic activity">
    <reaction evidence="6 7">
        <text>lipid IVA (E. coli) + CMP-3-deoxy-beta-D-manno-octulosonate = alpha-Kdo-(2-&gt;6)-lipid IVA (E. coli) + CMP + H(+)</text>
        <dbReference type="Rhea" id="RHEA:28066"/>
        <dbReference type="ChEBI" id="CHEBI:15378"/>
        <dbReference type="ChEBI" id="CHEBI:58603"/>
        <dbReference type="ChEBI" id="CHEBI:60364"/>
        <dbReference type="ChEBI" id="CHEBI:60377"/>
        <dbReference type="ChEBI" id="CHEBI:85987"/>
        <dbReference type="EC" id="2.4.99.12"/>
    </reaction>
</comment>
<gene>
    <name evidence="9" type="ORF">GCM10009118_00790</name>
</gene>
<comment type="pathway">
    <text evidence="1 7">Bacterial outer membrane biogenesis; LPS core biosynthesis.</text>
</comment>
<comment type="function">
    <text evidence="7">Involved in lipopolysaccharide (LPS) biosynthesis. Catalyzes the transfer of 3-deoxy-D-manno-octulosonate (Kdo) residue(s) from CMP-Kdo to lipid IV(A), the tetraacyldisaccharide-1,4'-bisphosphate precursor of lipid A.</text>
</comment>
<reference evidence="9 10" key="1">
    <citation type="journal article" date="2019" name="Int. J. Syst. Evol. Microbiol.">
        <title>The Global Catalogue of Microorganisms (GCM) 10K type strain sequencing project: providing services to taxonomists for standard genome sequencing and annotation.</title>
        <authorList>
            <consortium name="The Broad Institute Genomics Platform"/>
            <consortium name="The Broad Institute Genome Sequencing Center for Infectious Disease"/>
            <person name="Wu L."/>
            <person name="Ma J."/>
        </authorList>
    </citation>
    <scope>NUCLEOTIDE SEQUENCE [LARGE SCALE GENOMIC DNA]</scope>
    <source>
        <strain evidence="9 10">JCM 16083</strain>
    </source>
</reference>
<dbReference type="Gene3D" id="3.40.50.2000">
    <property type="entry name" value="Glycogen Phosphorylase B"/>
    <property type="match status" value="1"/>
</dbReference>